<feature type="compositionally biased region" description="Basic and acidic residues" evidence="1">
    <location>
        <begin position="71"/>
        <end position="81"/>
    </location>
</feature>
<organism evidence="3 4">
    <name type="scientific">Colletotrichum paranaense</name>
    <dbReference type="NCBI Taxonomy" id="1914294"/>
    <lineage>
        <taxon>Eukaryota</taxon>
        <taxon>Fungi</taxon>
        <taxon>Dikarya</taxon>
        <taxon>Ascomycota</taxon>
        <taxon>Pezizomycotina</taxon>
        <taxon>Sordariomycetes</taxon>
        <taxon>Hypocreomycetidae</taxon>
        <taxon>Glomerellales</taxon>
        <taxon>Glomerellaceae</taxon>
        <taxon>Colletotrichum</taxon>
        <taxon>Colletotrichum acutatum species complex</taxon>
    </lineage>
</organism>
<evidence type="ECO:0000313" key="4">
    <source>
        <dbReference type="Proteomes" id="UP001241169"/>
    </source>
</evidence>
<sequence>MEITMHISLLPSGYPAVLPFVFSLLLPSWRRFAAPRDSRCFPTGLFPKTPLTFSVLTRGGVAHCRQTSYLGERKNQQDPSHRGPFGSWPPFNRGDRRREQDHGRDMVERQRGDR</sequence>
<dbReference type="RefSeq" id="XP_060352406.1">
    <property type="nucleotide sequence ID" value="XM_060488200.1"/>
</dbReference>
<comment type="caution">
    <text evidence="3">The sequence shown here is derived from an EMBL/GenBank/DDBJ whole genome shotgun (WGS) entry which is preliminary data.</text>
</comment>
<keyword evidence="2" id="KW-1133">Transmembrane helix</keyword>
<evidence type="ECO:0000256" key="1">
    <source>
        <dbReference type="SAM" id="MobiDB-lite"/>
    </source>
</evidence>
<keyword evidence="4" id="KW-1185">Reference proteome</keyword>
<accession>A0ABQ9SUU3</accession>
<protein>
    <submittedName>
        <fullName evidence="3">Uncharacterized protein</fullName>
    </submittedName>
</protein>
<dbReference type="Proteomes" id="UP001241169">
    <property type="component" value="Unassembled WGS sequence"/>
</dbReference>
<feature type="transmembrane region" description="Helical" evidence="2">
    <location>
        <begin position="12"/>
        <end position="29"/>
    </location>
</feature>
<evidence type="ECO:0000256" key="2">
    <source>
        <dbReference type="SAM" id="Phobius"/>
    </source>
</evidence>
<gene>
    <name evidence="3" type="ORF">CPAR01_03916</name>
</gene>
<feature type="compositionally biased region" description="Basic and acidic residues" evidence="1">
    <location>
        <begin position="93"/>
        <end position="114"/>
    </location>
</feature>
<feature type="region of interest" description="Disordered" evidence="1">
    <location>
        <begin position="68"/>
        <end position="114"/>
    </location>
</feature>
<name>A0ABQ9SUU3_9PEZI</name>
<proteinExistence type="predicted"/>
<evidence type="ECO:0000313" key="3">
    <source>
        <dbReference type="EMBL" id="KAK1543283.1"/>
    </source>
</evidence>
<dbReference type="EMBL" id="MOPA01000003">
    <property type="protein sequence ID" value="KAK1543283.1"/>
    <property type="molecule type" value="Genomic_DNA"/>
</dbReference>
<dbReference type="GeneID" id="85372099"/>
<keyword evidence="2" id="KW-0472">Membrane</keyword>
<reference evidence="3 4" key="1">
    <citation type="submission" date="2016-10" db="EMBL/GenBank/DDBJ databases">
        <title>The genome sequence of Colletotrichum fioriniae PJ7.</title>
        <authorList>
            <person name="Baroncelli R."/>
        </authorList>
    </citation>
    <scope>NUCLEOTIDE SEQUENCE [LARGE SCALE GENOMIC DNA]</scope>
    <source>
        <strain evidence="3 4">IMI 384185</strain>
    </source>
</reference>
<keyword evidence="2" id="KW-0812">Transmembrane</keyword>